<dbReference type="InterPro" id="IPR023885">
    <property type="entry name" value="4Fe4S-binding_SPASM_dom"/>
</dbReference>
<accession>A0A9D6V4Y2</accession>
<dbReference type="Pfam" id="PF13186">
    <property type="entry name" value="SPASM"/>
    <property type="match status" value="1"/>
</dbReference>
<dbReference type="AlphaFoldDB" id="A0A9D6V4Y2"/>
<evidence type="ECO:0000259" key="2">
    <source>
        <dbReference type="Pfam" id="PF13186"/>
    </source>
</evidence>
<sequence>IETELSSSSCISLLYTHPAAFRSLSGLFGPCGDGCHTCGIMGIIGVLADGSYALCGIGETVPELVFGSAATDSLEEVWLNSPLLREIREGLPNRLSGVCGKCLMKRICLGECIAQNYYLTRDLWSPFWYCDAALKGGVFPKSRLAQAERDESEKQKIPPQSAETR</sequence>
<feature type="compositionally biased region" description="Basic and acidic residues" evidence="1">
    <location>
        <begin position="146"/>
        <end position="156"/>
    </location>
</feature>
<feature type="domain" description="4Fe4S-binding SPASM" evidence="2">
    <location>
        <begin position="43"/>
        <end position="102"/>
    </location>
</feature>
<feature type="non-terminal residue" evidence="3">
    <location>
        <position position="1"/>
    </location>
</feature>
<dbReference type="EMBL" id="JACRDE010000575">
    <property type="protein sequence ID" value="MBI5252171.1"/>
    <property type="molecule type" value="Genomic_DNA"/>
</dbReference>
<dbReference type="NCBIfam" id="TIGR04085">
    <property type="entry name" value="rSAM_more_4Fe4S"/>
    <property type="match status" value="1"/>
</dbReference>
<name>A0A9D6V4Y2_9BACT</name>
<feature type="region of interest" description="Disordered" evidence="1">
    <location>
        <begin position="145"/>
        <end position="165"/>
    </location>
</feature>
<dbReference type="InterPro" id="IPR013785">
    <property type="entry name" value="Aldolase_TIM"/>
</dbReference>
<comment type="caution">
    <text evidence="3">The sequence shown here is derived from an EMBL/GenBank/DDBJ whole genome shotgun (WGS) entry which is preliminary data.</text>
</comment>
<reference evidence="3" key="1">
    <citation type="submission" date="2020-07" db="EMBL/GenBank/DDBJ databases">
        <title>Huge and variable diversity of episymbiotic CPR bacteria and DPANN archaea in groundwater ecosystems.</title>
        <authorList>
            <person name="He C.Y."/>
            <person name="Keren R."/>
            <person name="Whittaker M."/>
            <person name="Farag I.F."/>
            <person name="Doudna J."/>
            <person name="Cate J.H.D."/>
            <person name="Banfield J.F."/>
        </authorList>
    </citation>
    <scope>NUCLEOTIDE SEQUENCE</scope>
    <source>
        <strain evidence="3">NC_groundwater_1664_Pr3_B-0.1um_52_9</strain>
    </source>
</reference>
<organism evidence="3 4">
    <name type="scientific">Desulfomonile tiedjei</name>
    <dbReference type="NCBI Taxonomy" id="2358"/>
    <lineage>
        <taxon>Bacteria</taxon>
        <taxon>Pseudomonadati</taxon>
        <taxon>Thermodesulfobacteriota</taxon>
        <taxon>Desulfomonilia</taxon>
        <taxon>Desulfomonilales</taxon>
        <taxon>Desulfomonilaceae</taxon>
        <taxon>Desulfomonile</taxon>
    </lineage>
</organism>
<evidence type="ECO:0000313" key="4">
    <source>
        <dbReference type="Proteomes" id="UP000807825"/>
    </source>
</evidence>
<dbReference type="SUPFAM" id="SSF102114">
    <property type="entry name" value="Radical SAM enzymes"/>
    <property type="match status" value="1"/>
</dbReference>
<evidence type="ECO:0000313" key="3">
    <source>
        <dbReference type="EMBL" id="MBI5252171.1"/>
    </source>
</evidence>
<proteinExistence type="predicted"/>
<dbReference type="InterPro" id="IPR058240">
    <property type="entry name" value="rSAM_sf"/>
</dbReference>
<dbReference type="Proteomes" id="UP000807825">
    <property type="component" value="Unassembled WGS sequence"/>
</dbReference>
<dbReference type="Gene3D" id="3.20.20.70">
    <property type="entry name" value="Aldolase class I"/>
    <property type="match status" value="1"/>
</dbReference>
<evidence type="ECO:0000256" key="1">
    <source>
        <dbReference type="SAM" id="MobiDB-lite"/>
    </source>
</evidence>
<protein>
    <submittedName>
        <fullName evidence="3">SPASM domain-containing protein</fullName>
    </submittedName>
</protein>
<gene>
    <name evidence="3" type="ORF">HY912_21970</name>
</gene>